<evidence type="ECO:0000313" key="2">
    <source>
        <dbReference type="Proteomes" id="UP001059596"/>
    </source>
</evidence>
<dbReference type="Proteomes" id="UP001059596">
    <property type="component" value="Chromosome 3R"/>
</dbReference>
<dbReference type="AlphaFoldDB" id="A0A9Q0BUF5"/>
<evidence type="ECO:0000313" key="1">
    <source>
        <dbReference type="EMBL" id="KAI8045092.1"/>
    </source>
</evidence>
<proteinExistence type="predicted"/>
<sequence length="201" mass="23128">MFLNEVGQPLILETGKKYGLFEEHRGALLLSSAAFKEHLVPGNWCKCVVGSEQDILRLRSQENSSVFNSENYKFKTIPPNRPTQIEYDGSQITITLIPAGKSESGFESTLYYIDNDHAKYLIVDRLSGYLDFLPKAHSSFHQGLREGIDVVFIDEDLLDGIDLNEDLYSLMDLIRPKFIYGLRLGELPKWLLNLRRMKYEY</sequence>
<organism evidence="1 2">
    <name type="scientific">Drosophila gunungcola</name>
    <name type="common">fruit fly</name>
    <dbReference type="NCBI Taxonomy" id="103775"/>
    <lineage>
        <taxon>Eukaryota</taxon>
        <taxon>Metazoa</taxon>
        <taxon>Ecdysozoa</taxon>
        <taxon>Arthropoda</taxon>
        <taxon>Hexapoda</taxon>
        <taxon>Insecta</taxon>
        <taxon>Pterygota</taxon>
        <taxon>Neoptera</taxon>
        <taxon>Endopterygota</taxon>
        <taxon>Diptera</taxon>
        <taxon>Brachycera</taxon>
        <taxon>Muscomorpha</taxon>
        <taxon>Ephydroidea</taxon>
        <taxon>Drosophilidae</taxon>
        <taxon>Drosophila</taxon>
        <taxon>Sophophora</taxon>
    </lineage>
</organism>
<comment type="caution">
    <text evidence="1">The sequence shown here is derived from an EMBL/GenBank/DDBJ whole genome shotgun (WGS) entry which is preliminary data.</text>
</comment>
<accession>A0A9Q0BUF5</accession>
<name>A0A9Q0BUF5_9MUSC</name>
<dbReference type="EMBL" id="JAMKOV010000001">
    <property type="protein sequence ID" value="KAI8045092.1"/>
    <property type="molecule type" value="Genomic_DNA"/>
</dbReference>
<reference evidence="1" key="1">
    <citation type="journal article" date="2023" name="Genome Biol. Evol.">
        <title>Long-read-based Genome Assembly of Drosophila gunungcola Reveals Fewer Chemosensory Genes in Flower-breeding Species.</title>
        <authorList>
            <person name="Negi A."/>
            <person name="Liao B.Y."/>
            <person name="Yeh S.D."/>
        </authorList>
    </citation>
    <scope>NUCLEOTIDE SEQUENCE</scope>
    <source>
        <strain evidence="1">Sukarami</strain>
    </source>
</reference>
<gene>
    <name evidence="1" type="ORF">M5D96_001269</name>
</gene>
<protein>
    <submittedName>
        <fullName evidence="1">Uncharacterized protein</fullName>
    </submittedName>
</protein>
<dbReference type="OrthoDB" id="7882957at2759"/>
<keyword evidence="2" id="KW-1185">Reference proteome</keyword>